<dbReference type="InterPro" id="IPR037171">
    <property type="entry name" value="NagB/RpiA_transferase-like"/>
</dbReference>
<comment type="similarity">
    <text evidence="1">Belongs to the SorC transcriptional regulatory family.</text>
</comment>
<protein>
    <submittedName>
        <fullName evidence="6">Sugar-binding transcriptional regulator</fullName>
    </submittedName>
</protein>
<dbReference type="AlphaFoldDB" id="A0A418IBW3"/>
<accession>A0A418IBW3</accession>
<dbReference type="Gene3D" id="1.10.10.60">
    <property type="entry name" value="Homeodomain-like"/>
    <property type="match status" value="1"/>
</dbReference>
<evidence type="ECO:0000256" key="4">
    <source>
        <dbReference type="ARBA" id="ARBA00023163"/>
    </source>
</evidence>
<dbReference type="GO" id="GO:0003700">
    <property type="term" value="F:DNA-binding transcription factor activity"/>
    <property type="evidence" value="ECO:0007669"/>
    <property type="project" value="InterPro"/>
</dbReference>
<dbReference type="OrthoDB" id="58802at2"/>
<dbReference type="PANTHER" id="PTHR34294:SF1">
    <property type="entry name" value="TRANSCRIPTIONAL REGULATOR LSRR"/>
    <property type="match status" value="1"/>
</dbReference>
<dbReference type="SUPFAM" id="SSF88659">
    <property type="entry name" value="Sigma3 and sigma4 domains of RNA polymerase sigma factors"/>
    <property type="match status" value="1"/>
</dbReference>
<dbReference type="Pfam" id="PF04198">
    <property type="entry name" value="Sugar-bind"/>
    <property type="match status" value="1"/>
</dbReference>
<evidence type="ECO:0000313" key="6">
    <source>
        <dbReference type="EMBL" id="RIM96625.1"/>
    </source>
</evidence>
<reference evidence="6 7" key="1">
    <citation type="journal article" date="2016" name="Front. Microbiol.">
        <title>Comprehensive Phylogenetic Analysis of Bovine Non-aureus Staphylococci Species Based on Whole-Genome Sequencing.</title>
        <authorList>
            <person name="Naushad S."/>
            <person name="Barkema H.W."/>
            <person name="Luby C."/>
            <person name="Condas L.A."/>
            <person name="Nobrega D.B."/>
            <person name="Carson D.A."/>
            <person name="De Buck J."/>
        </authorList>
    </citation>
    <scope>NUCLEOTIDE SEQUENCE [LARGE SCALE GENOMIC DNA]</scope>
    <source>
        <strain evidence="6 7">SNUC 4554</strain>
    </source>
</reference>
<feature type="domain" description="Sugar-binding" evidence="5">
    <location>
        <begin position="59"/>
        <end position="305"/>
    </location>
</feature>
<proteinExistence type="inferred from homology"/>
<keyword evidence="3" id="KW-0238">DNA-binding</keyword>
<keyword evidence="2" id="KW-0805">Transcription regulation</keyword>
<dbReference type="GO" id="GO:0003677">
    <property type="term" value="F:DNA binding"/>
    <property type="evidence" value="ECO:0007669"/>
    <property type="project" value="UniProtKB-KW"/>
</dbReference>
<organism evidence="6 7">
    <name type="scientific">Staphylococcus shinii</name>
    <dbReference type="NCBI Taxonomy" id="2912228"/>
    <lineage>
        <taxon>Bacteria</taxon>
        <taxon>Bacillati</taxon>
        <taxon>Bacillota</taxon>
        <taxon>Bacilli</taxon>
        <taxon>Bacillales</taxon>
        <taxon>Staphylococcaceae</taxon>
        <taxon>Staphylococcus</taxon>
    </lineage>
</organism>
<gene>
    <name evidence="6" type="ORF">BU112_13740</name>
</gene>
<dbReference type="GO" id="GO:0030246">
    <property type="term" value="F:carbohydrate binding"/>
    <property type="evidence" value="ECO:0007669"/>
    <property type="project" value="InterPro"/>
</dbReference>
<dbReference type="Gene3D" id="3.40.50.1360">
    <property type="match status" value="1"/>
</dbReference>
<sequence length="309" mass="34565">MSILDDTRVMIKICKLYYHQELSQSKIAEMMGVSRPTVSKYLTHAKQKGIVEIKINENDLLELESQLEEEYDLEEVICVKETKQLKTKLGLAGSNYLLRKLGNNDIVAVSAGTTMDQVVKNTNSNNKYSNVLFVPLVGGMGNASMDIHANHIADSFSKCFGAHNMLLHAPVVVDDIEFKHFMMKQKFVSKVTEKMKQATIAIVGIGANPEQSTMVASYRDELSFKDIKNKAIGDIMYNFIDENGEKINCEWNNRIISLDIEEYKKIPLKIGIAGGKNKEKAIKAALNNNLIDVLVTDESTGVELLKNND</sequence>
<evidence type="ECO:0000256" key="3">
    <source>
        <dbReference type="ARBA" id="ARBA00023125"/>
    </source>
</evidence>
<evidence type="ECO:0000259" key="5">
    <source>
        <dbReference type="Pfam" id="PF04198"/>
    </source>
</evidence>
<dbReference type="SUPFAM" id="SSF100950">
    <property type="entry name" value="NagB/RpiA/CoA transferase-like"/>
    <property type="match status" value="1"/>
</dbReference>
<dbReference type="RefSeq" id="WP_119605374.1">
    <property type="nucleotide sequence ID" value="NZ_JAWVBH010000001.1"/>
</dbReference>
<evidence type="ECO:0000256" key="2">
    <source>
        <dbReference type="ARBA" id="ARBA00023015"/>
    </source>
</evidence>
<keyword evidence="4" id="KW-0804">Transcription</keyword>
<dbReference type="InterPro" id="IPR013324">
    <property type="entry name" value="RNA_pol_sigma_r3/r4-like"/>
</dbReference>
<dbReference type="EMBL" id="QXUF01000161">
    <property type="protein sequence ID" value="RIM96625.1"/>
    <property type="molecule type" value="Genomic_DNA"/>
</dbReference>
<dbReference type="PANTHER" id="PTHR34294">
    <property type="entry name" value="TRANSCRIPTIONAL REGULATOR-RELATED"/>
    <property type="match status" value="1"/>
</dbReference>
<evidence type="ECO:0000256" key="1">
    <source>
        <dbReference type="ARBA" id="ARBA00010466"/>
    </source>
</evidence>
<evidence type="ECO:0000313" key="7">
    <source>
        <dbReference type="Proteomes" id="UP000286317"/>
    </source>
</evidence>
<name>A0A418IBW3_9STAP</name>
<comment type="caution">
    <text evidence="6">The sequence shown here is derived from an EMBL/GenBank/DDBJ whole genome shotgun (WGS) entry which is preliminary data.</text>
</comment>
<dbReference type="InterPro" id="IPR007324">
    <property type="entry name" value="Sugar-bd_dom_put"/>
</dbReference>
<dbReference type="Proteomes" id="UP000286317">
    <property type="component" value="Unassembled WGS sequence"/>
</dbReference>
<keyword evidence="7" id="KW-1185">Reference proteome</keyword>
<dbReference type="InterPro" id="IPR051054">
    <property type="entry name" value="SorC_transcr_regulators"/>
</dbReference>